<evidence type="ECO:0000256" key="3">
    <source>
        <dbReference type="SAM" id="MobiDB-lite"/>
    </source>
</evidence>
<gene>
    <name evidence="6" type="ORF">CVN68_17160</name>
</gene>
<name>A0A2K8MHV7_9SPHN</name>
<dbReference type="Gene3D" id="1.10.10.10">
    <property type="entry name" value="Winged helix-like DNA-binding domain superfamily/Winged helix DNA-binding domain"/>
    <property type="match status" value="1"/>
</dbReference>
<dbReference type="EMBL" id="CP024923">
    <property type="protein sequence ID" value="ATY33478.1"/>
    <property type="molecule type" value="Genomic_DNA"/>
</dbReference>
<dbReference type="InterPro" id="IPR001867">
    <property type="entry name" value="OmpR/PhoB-type_DNA-bd"/>
</dbReference>
<keyword evidence="1 2" id="KW-0238">DNA-binding</keyword>
<dbReference type="KEGG" id="sphc:CVN68_17160"/>
<sequence>MKTTLANEPELALGAGTLRPPTCEFTWSGGTGTLEPQVVQVLLVLARSEGRVVSRDALVEQCWDGRAVSEDAINRVISRIRRLSERTGAFGLTTIRSVGYRIDPPQGATAPVPSEPRLDASPGPAIPEPEAPPRRTWRIIGALAVAGLVVSGVGITVWPGAKGTDAAPVARAAGYTIAVLPSAPNEPHSEALGHLAERLRLAVSRMSGMRVVDTAVIGEPGKRSATDLVLSGGVATAAGRETITLSLNDGRTGVRVWGATFDSRSAPGLVAEERAISSATRYLALWLGDRRAGLPAAREPEDPDVLTLVGGADRKYAQASEARELGDWPTSKRLSMDARALSDEALAMDPASVAALMLRYRVSITPRHPREGEDFAAFRARQARATEAVNKALAINPDDPEVLIAAAAQFESARHWDDSRRLLDRAVALAPNSADANTWYAYAVGVTGKCDEGLRHAQIAAALEPERTWRRLAVPRLLQCAGRSAEAVKTYLSLIRRDRTHVFVLGDLNLILLGNRSASELRAVSKHIRERVWAGKPIPPVAVRLDRFDAAAEAIEGRPARYLAMIRKDEREVRSSAPARAGFTRTLPDALFVLAFEYAHAGATQDAIRCLQEAVKGGSLYLPWALPYGAFEFPGAVRRDPRYFALWRSTPELSSLMEERRRAVTERPPASARQAAGK</sequence>
<dbReference type="CDD" id="cd00383">
    <property type="entry name" value="trans_reg_C"/>
    <property type="match status" value="1"/>
</dbReference>
<evidence type="ECO:0000259" key="5">
    <source>
        <dbReference type="PROSITE" id="PS51755"/>
    </source>
</evidence>
<evidence type="ECO:0000256" key="1">
    <source>
        <dbReference type="ARBA" id="ARBA00023125"/>
    </source>
</evidence>
<keyword evidence="4" id="KW-0812">Transmembrane</keyword>
<evidence type="ECO:0000256" key="2">
    <source>
        <dbReference type="PROSITE-ProRule" id="PRU01091"/>
    </source>
</evidence>
<dbReference type="InterPro" id="IPR011990">
    <property type="entry name" value="TPR-like_helical_dom_sf"/>
</dbReference>
<evidence type="ECO:0000313" key="6">
    <source>
        <dbReference type="EMBL" id="ATY33478.1"/>
    </source>
</evidence>
<dbReference type="SMART" id="SM00862">
    <property type="entry name" value="Trans_reg_C"/>
    <property type="match status" value="1"/>
</dbReference>
<keyword evidence="7" id="KW-1185">Reference proteome</keyword>
<feature type="domain" description="OmpR/PhoB-type" evidence="5">
    <location>
        <begin position="8"/>
        <end position="104"/>
    </location>
</feature>
<accession>A0A2K8MHV7</accession>
<dbReference type="GO" id="GO:0000160">
    <property type="term" value="P:phosphorelay signal transduction system"/>
    <property type="evidence" value="ECO:0007669"/>
    <property type="project" value="InterPro"/>
</dbReference>
<dbReference type="Pfam" id="PF00486">
    <property type="entry name" value="Trans_reg_C"/>
    <property type="match status" value="1"/>
</dbReference>
<dbReference type="AlphaFoldDB" id="A0A2K8MHV7"/>
<dbReference type="PROSITE" id="PS51755">
    <property type="entry name" value="OMPR_PHOB"/>
    <property type="match status" value="1"/>
</dbReference>
<organism evidence="6 7">
    <name type="scientific">Sphingomonas psychrotolerans</name>
    <dbReference type="NCBI Taxonomy" id="1327635"/>
    <lineage>
        <taxon>Bacteria</taxon>
        <taxon>Pseudomonadati</taxon>
        <taxon>Pseudomonadota</taxon>
        <taxon>Alphaproteobacteria</taxon>
        <taxon>Sphingomonadales</taxon>
        <taxon>Sphingomonadaceae</taxon>
        <taxon>Sphingomonas</taxon>
    </lineage>
</organism>
<protein>
    <recommendedName>
        <fullName evidence="5">OmpR/PhoB-type domain-containing protein</fullName>
    </recommendedName>
</protein>
<dbReference type="SUPFAM" id="SSF48452">
    <property type="entry name" value="TPR-like"/>
    <property type="match status" value="1"/>
</dbReference>
<evidence type="ECO:0000313" key="7">
    <source>
        <dbReference type="Proteomes" id="UP000229081"/>
    </source>
</evidence>
<feature type="transmembrane region" description="Helical" evidence="4">
    <location>
        <begin position="139"/>
        <end position="161"/>
    </location>
</feature>
<feature type="region of interest" description="Disordered" evidence="3">
    <location>
        <begin position="103"/>
        <end position="131"/>
    </location>
</feature>
<dbReference type="RefSeq" id="WP_100283277.1">
    <property type="nucleotide sequence ID" value="NZ_CP024923.1"/>
</dbReference>
<dbReference type="GO" id="GO:0003677">
    <property type="term" value="F:DNA binding"/>
    <property type="evidence" value="ECO:0007669"/>
    <property type="project" value="UniProtKB-UniRule"/>
</dbReference>
<dbReference type="InterPro" id="IPR016032">
    <property type="entry name" value="Sig_transdc_resp-reg_C-effctor"/>
</dbReference>
<dbReference type="SUPFAM" id="SSF46894">
    <property type="entry name" value="C-terminal effector domain of the bipartite response regulators"/>
    <property type="match status" value="1"/>
</dbReference>
<feature type="DNA-binding region" description="OmpR/PhoB-type" evidence="2">
    <location>
        <begin position="8"/>
        <end position="104"/>
    </location>
</feature>
<dbReference type="InterPro" id="IPR036388">
    <property type="entry name" value="WH-like_DNA-bd_sf"/>
</dbReference>
<dbReference type="Proteomes" id="UP000229081">
    <property type="component" value="Chromosome"/>
</dbReference>
<feature type="region of interest" description="Disordered" evidence="3">
    <location>
        <begin position="659"/>
        <end position="678"/>
    </location>
</feature>
<keyword evidence="4" id="KW-1133">Transmembrane helix</keyword>
<dbReference type="Gene3D" id="1.25.40.10">
    <property type="entry name" value="Tetratricopeptide repeat domain"/>
    <property type="match status" value="1"/>
</dbReference>
<dbReference type="OrthoDB" id="7503051at2"/>
<reference evidence="6 7" key="1">
    <citation type="submission" date="2017-11" db="EMBL/GenBank/DDBJ databases">
        <title>Complete genome sequence of Sphingomonas sp. Strain Cra20, a psychrotolerant potential plant growth promoting rhizobacteria.</title>
        <authorList>
            <person name="Luo Y."/>
        </authorList>
    </citation>
    <scope>NUCLEOTIDE SEQUENCE [LARGE SCALE GENOMIC DNA]</scope>
    <source>
        <strain evidence="6 7">Cra20</strain>
    </source>
</reference>
<keyword evidence="4" id="KW-0472">Membrane</keyword>
<proteinExistence type="predicted"/>
<dbReference type="GO" id="GO:0006355">
    <property type="term" value="P:regulation of DNA-templated transcription"/>
    <property type="evidence" value="ECO:0007669"/>
    <property type="project" value="InterPro"/>
</dbReference>
<evidence type="ECO:0000256" key="4">
    <source>
        <dbReference type="SAM" id="Phobius"/>
    </source>
</evidence>